<proteinExistence type="predicted"/>
<dbReference type="AlphaFoldDB" id="A0A5M6CF81"/>
<dbReference type="Gene3D" id="3.40.630.30">
    <property type="match status" value="1"/>
</dbReference>
<dbReference type="RefSeq" id="WP_150033453.1">
    <property type="nucleotide sequence ID" value="NZ_VWSH01000003.1"/>
</dbReference>
<dbReference type="EMBL" id="VWSH01000003">
    <property type="protein sequence ID" value="KAA5533707.1"/>
    <property type="molecule type" value="Genomic_DNA"/>
</dbReference>
<dbReference type="GO" id="GO:0016747">
    <property type="term" value="F:acyltransferase activity, transferring groups other than amino-acyl groups"/>
    <property type="evidence" value="ECO:0007669"/>
    <property type="project" value="InterPro"/>
</dbReference>
<evidence type="ECO:0000313" key="3">
    <source>
        <dbReference type="Proteomes" id="UP000323632"/>
    </source>
</evidence>
<dbReference type="Pfam" id="PF13302">
    <property type="entry name" value="Acetyltransf_3"/>
    <property type="match status" value="1"/>
</dbReference>
<organism evidence="2 3">
    <name type="scientific">Taibaiella lutea</name>
    <dbReference type="NCBI Taxonomy" id="2608001"/>
    <lineage>
        <taxon>Bacteria</taxon>
        <taxon>Pseudomonadati</taxon>
        <taxon>Bacteroidota</taxon>
        <taxon>Chitinophagia</taxon>
        <taxon>Chitinophagales</taxon>
        <taxon>Chitinophagaceae</taxon>
        <taxon>Taibaiella</taxon>
    </lineage>
</organism>
<dbReference type="Proteomes" id="UP000323632">
    <property type="component" value="Unassembled WGS sequence"/>
</dbReference>
<keyword evidence="3" id="KW-1185">Reference proteome</keyword>
<name>A0A5M6CF81_9BACT</name>
<evidence type="ECO:0000259" key="1">
    <source>
        <dbReference type="Pfam" id="PF13302"/>
    </source>
</evidence>
<accession>A0A5M6CF81</accession>
<evidence type="ECO:0000313" key="2">
    <source>
        <dbReference type="EMBL" id="KAA5533707.1"/>
    </source>
</evidence>
<gene>
    <name evidence="2" type="ORF">F0919_14335</name>
</gene>
<dbReference type="InterPro" id="IPR000182">
    <property type="entry name" value="GNAT_dom"/>
</dbReference>
<comment type="caution">
    <text evidence="2">The sequence shown here is derived from an EMBL/GenBank/DDBJ whole genome shotgun (WGS) entry which is preliminary data.</text>
</comment>
<reference evidence="2 3" key="1">
    <citation type="submission" date="2019-09" db="EMBL/GenBank/DDBJ databases">
        <title>Genome sequence and assembly of Taibaiella sp.</title>
        <authorList>
            <person name="Chhetri G."/>
        </authorList>
    </citation>
    <scope>NUCLEOTIDE SEQUENCE [LARGE SCALE GENOMIC DNA]</scope>
    <source>
        <strain evidence="2 3">KVB11</strain>
    </source>
</reference>
<sequence length="184" mass="21014">MTICVGNTSLQRFLPEHTDLLYDLSNRPEVRKGMSKSAEIPYESHVSWVKENLIEGNNVHLFLVIKENQALGAALIKNITQDSAELGIIVGDSIAAERMFLTSKLLAGILFYTFYEMKLQYLNIRILLENSKSIATAKKIGAAFQVQDETYNHFLLEKTKYENFPLNKLLLKRYQPFMHSNLNG</sequence>
<dbReference type="InterPro" id="IPR016181">
    <property type="entry name" value="Acyl_CoA_acyltransferase"/>
</dbReference>
<keyword evidence="2" id="KW-0808">Transferase</keyword>
<feature type="domain" description="N-acetyltransferase" evidence="1">
    <location>
        <begin position="10"/>
        <end position="142"/>
    </location>
</feature>
<protein>
    <submittedName>
        <fullName evidence="2">GNAT family N-acetyltransferase</fullName>
    </submittedName>
</protein>
<dbReference type="SUPFAM" id="SSF55729">
    <property type="entry name" value="Acyl-CoA N-acyltransferases (Nat)"/>
    <property type="match status" value="1"/>
</dbReference>